<evidence type="ECO:0000313" key="8">
    <source>
        <dbReference type="Proteomes" id="UP001283361"/>
    </source>
</evidence>
<feature type="compositionally biased region" description="Polar residues" evidence="5">
    <location>
        <begin position="509"/>
        <end position="518"/>
    </location>
</feature>
<dbReference type="PANTHER" id="PTHR24064">
    <property type="entry name" value="SOLUTE CARRIER FAMILY 22 MEMBER"/>
    <property type="match status" value="1"/>
</dbReference>
<feature type="compositionally biased region" description="Polar residues" evidence="5">
    <location>
        <begin position="581"/>
        <end position="590"/>
    </location>
</feature>
<evidence type="ECO:0000256" key="2">
    <source>
        <dbReference type="ARBA" id="ARBA00022692"/>
    </source>
</evidence>
<evidence type="ECO:0000256" key="3">
    <source>
        <dbReference type="ARBA" id="ARBA00022989"/>
    </source>
</evidence>
<feature type="transmembrane region" description="Helical" evidence="6">
    <location>
        <begin position="223"/>
        <end position="243"/>
    </location>
</feature>
<dbReference type="Gene3D" id="1.20.1250.20">
    <property type="entry name" value="MFS general substrate transporter like domains"/>
    <property type="match status" value="2"/>
</dbReference>
<feature type="compositionally biased region" description="Basic and acidic residues" evidence="5">
    <location>
        <begin position="838"/>
        <end position="861"/>
    </location>
</feature>
<feature type="compositionally biased region" description="Polar residues" evidence="5">
    <location>
        <begin position="491"/>
        <end position="500"/>
    </location>
</feature>
<feature type="transmembrane region" description="Helical" evidence="6">
    <location>
        <begin position="164"/>
        <end position="186"/>
    </location>
</feature>
<name>A0AAE1AVV0_9GAST</name>
<organism evidence="7 8">
    <name type="scientific">Elysia crispata</name>
    <name type="common">lettuce slug</name>
    <dbReference type="NCBI Taxonomy" id="231223"/>
    <lineage>
        <taxon>Eukaryota</taxon>
        <taxon>Metazoa</taxon>
        <taxon>Spiralia</taxon>
        <taxon>Lophotrochozoa</taxon>
        <taxon>Mollusca</taxon>
        <taxon>Gastropoda</taxon>
        <taxon>Heterobranchia</taxon>
        <taxon>Euthyneura</taxon>
        <taxon>Panpulmonata</taxon>
        <taxon>Sacoglossa</taxon>
        <taxon>Placobranchoidea</taxon>
        <taxon>Plakobranchidae</taxon>
        <taxon>Elysia</taxon>
    </lineage>
</organism>
<gene>
    <name evidence="7" type="ORF">RRG08_017324</name>
</gene>
<dbReference type="Proteomes" id="UP001283361">
    <property type="component" value="Unassembled WGS sequence"/>
</dbReference>
<feature type="compositionally biased region" description="Polar residues" evidence="5">
    <location>
        <begin position="774"/>
        <end position="783"/>
    </location>
</feature>
<feature type="compositionally biased region" description="Polar residues" evidence="5">
    <location>
        <begin position="545"/>
        <end position="554"/>
    </location>
</feature>
<feature type="compositionally biased region" description="Basic and acidic residues" evidence="5">
    <location>
        <begin position="799"/>
        <end position="813"/>
    </location>
</feature>
<dbReference type="GO" id="GO:0022857">
    <property type="term" value="F:transmembrane transporter activity"/>
    <property type="evidence" value="ECO:0007669"/>
    <property type="project" value="InterPro"/>
</dbReference>
<accession>A0AAE1AVV0</accession>
<dbReference type="Pfam" id="PF00083">
    <property type="entry name" value="Sugar_tr"/>
    <property type="match status" value="1"/>
</dbReference>
<comment type="caution">
    <text evidence="7">The sequence shown here is derived from an EMBL/GenBank/DDBJ whole genome shotgun (WGS) entry which is preliminary data.</text>
</comment>
<evidence type="ECO:0000256" key="5">
    <source>
        <dbReference type="SAM" id="MobiDB-lite"/>
    </source>
</evidence>
<comment type="subcellular location">
    <subcellularLocation>
        <location evidence="1">Membrane</location>
        <topology evidence="1">Multi-pass membrane protein</topology>
    </subcellularLocation>
</comment>
<feature type="compositionally biased region" description="Polar residues" evidence="5">
    <location>
        <begin position="653"/>
        <end position="662"/>
    </location>
</feature>
<dbReference type="PROSITE" id="PS00217">
    <property type="entry name" value="SUGAR_TRANSPORT_2"/>
    <property type="match status" value="1"/>
</dbReference>
<feature type="compositionally biased region" description="Basic and acidic residues" evidence="5">
    <location>
        <begin position="871"/>
        <end position="897"/>
    </location>
</feature>
<feature type="compositionally biased region" description="Polar residues" evidence="5">
    <location>
        <begin position="671"/>
        <end position="680"/>
    </location>
</feature>
<dbReference type="InterPro" id="IPR036259">
    <property type="entry name" value="MFS_trans_sf"/>
</dbReference>
<protein>
    <recommendedName>
        <fullName evidence="9">Major facilitator superfamily (MFS) profile domain-containing protein</fullName>
    </recommendedName>
</protein>
<proteinExistence type="predicted"/>
<dbReference type="AlphaFoldDB" id="A0AAE1AVV0"/>
<dbReference type="GO" id="GO:0016020">
    <property type="term" value="C:membrane"/>
    <property type="evidence" value="ECO:0007669"/>
    <property type="project" value="UniProtKB-SubCell"/>
</dbReference>
<feature type="region of interest" description="Disordered" evidence="5">
    <location>
        <begin position="740"/>
        <end position="897"/>
    </location>
</feature>
<keyword evidence="8" id="KW-1185">Reference proteome</keyword>
<feature type="transmembrane region" description="Helical" evidence="6">
    <location>
        <begin position="313"/>
        <end position="336"/>
    </location>
</feature>
<feature type="region of interest" description="Disordered" evidence="5">
    <location>
        <begin position="1021"/>
        <end position="1127"/>
    </location>
</feature>
<keyword evidence="3 6" id="KW-1133">Transmembrane helix</keyword>
<evidence type="ECO:0000313" key="7">
    <source>
        <dbReference type="EMBL" id="KAK3794838.1"/>
    </source>
</evidence>
<dbReference type="InterPro" id="IPR005828">
    <property type="entry name" value="MFS_sugar_transport-like"/>
</dbReference>
<feature type="compositionally biased region" description="Basic and acidic residues" evidence="5">
    <location>
        <begin position="745"/>
        <end position="759"/>
    </location>
</feature>
<dbReference type="SUPFAM" id="SSF103473">
    <property type="entry name" value="MFS general substrate transporter"/>
    <property type="match status" value="2"/>
</dbReference>
<feature type="transmembrane region" description="Helical" evidence="6">
    <location>
        <begin position="141"/>
        <end position="158"/>
    </location>
</feature>
<keyword evidence="2 6" id="KW-0812">Transmembrane</keyword>
<evidence type="ECO:0000256" key="6">
    <source>
        <dbReference type="SAM" id="Phobius"/>
    </source>
</evidence>
<evidence type="ECO:0000256" key="4">
    <source>
        <dbReference type="ARBA" id="ARBA00023136"/>
    </source>
</evidence>
<keyword evidence="4 6" id="KW-0472">Membrane</keyword>
<sequence length="1127" mass="122263">MSTKRPATVEDLLDQTGGFGLFQWITTFCLFYNKFMTGWSIFQMAFAGIVPSWMCQGPPASDPKNWTVKSCQVTINTTSGQQGECLAYNFTGDRRTAISEWDLVCDLDWVKKAVTSIQMGGLLVGACLAGQMGDAVGRKKTTYLFVLEHSVLNIVAAFSPSWQFFAVCRFLIGLGVGGILVVAFTYGMEFLPTRWRPVCACLPVWAMGVSMFALTAWQLENWAQLHLVCGLCGLPALLGYFYVPESLRYLTVKGRLQEAEAVMARIAKTNGKTLPPMTSEVLQAVAQREKEIRANEAQYTYLDIFTNYQTTKITLILCFEWCTFSIIFYGISFGISALAGNIYLNIFLMDALVVPVLVAVFFTQNCIGRKMTAFPLLVVACAAAFACVALLKLDSSDDYGDIITGLSLTAKTGTAASWSVLQTWGTEIYPTVTRPGLRDLPNSHAVSESSSDLVSEIYPTVTRPGLRDLPNSHARSESSLNLGKRDLPNSHAVSESSSDLGNRDLPNSHAVSESSSDLGNRDLPNSHARSESSSDLGNRDLPNSHAVSESSSDLGNRDLPNSHARSESSSDLGNRDLPNSHAGSESSSDLGNRDLHNSYVVSESSSDLGNRDLPNSHAVSESSSDLGNRDLPNSHARSESSSDLGNRDLPNSHAVSESSSDLGNRDLPNSHAVSESSSDLGNRDLPNSHARSESSSDLGNRDLPNSHVVNLGNRDLHNSYAVNESSSDLGNRDLHNSYAVNESSSDLRNRDLPNSHARSESSLNLGNRDLHNSYAVNESSSDLGNRDLHNSYAVNESSSDLRNRDLPNSHARSESSLNLGNRDLPNSHAVSESSLNLGKRDLPNSHARSESSSDLGNRDLHNSYAVNESSSDLRNRDLPNSHARSESSSDLRNRDLHNSYAVNESSSDLGNRDLHNSYAVNESSSDLGNRDLPNSHATWGTEIYPTVTRNLGYGAANTAARIGGIVVPYVIDFDDYKVAAFIVIGVILLVDSLILLMLPETKGTVLEDSLIAVSEQNVQKSGCSKGVEDRSSTDPGGDRQIEISHQRGAEAVSEAGERPGTTSKQEVVKVKPNISENYGSTNQLLVRDSGSGKVPSTKESSNGIENSGFKEENTNSSDNEFRQGTRL</sequence>
<feature type="compositionally biased region" description="Polar residues" evidence="5">
    <location>
        <begin position="617"/>
        <end position="626"/>
    </location>
</feature>
<feature type="compositionally biased region" description="Polar residues" evidence="5">
    <location>
        <begin position="599"/>
        <end position="608"/>
    </location>
</feature>
<reference evidence="7" key="1">
    <citation type="journal article" date="2023" name="G3 (Bethesda)">
        <title>A reference genome for the long-term kleptoplast-retaining sea slug Elysia crispata morphotype clarki.</title>
        <authorList>
            <person name="Eastman K.E."/>
            <person name="Pendleton A.L."/>
            <person name="Shaikh M.A."/>
            <person name="Suttiyut T."/>
            <person name="Ogas R."/>
            <person name="Tomko P."/>
            <person name="Gavelis G."/>
            <person name="Widhalm J.R."/>
            <person name="Wisecaver J.H."/>
        </authorList>
    </citation>
    <scope>NUCLEOTIDE SEQUENCE</scope>
    <source>
        <strain evidence="7">ECLA1</strain>
    </source>
</reference>
<evidence type="ECO:0008006" key="9">
    <source>
        <dbReference type="Google" id="ProtNLM"/>
    </source>
</evidence>
<feature type="compositionally biased region" description="Polar residues" evidence="5">
    <location>
        <begin position="1074"/>
        <end position="1084"/>
    </location>
</feature>
<feature type="compositionally biased region" description="Basic and acidic residues" evidence="5">
    <location>
        <begin position="1026"/>
        <end position="1048"/>
    </location>
</feature>
<dbReference type="InterPro" id="IPR005829">
    <property type="entry name" value="Sugar_transporter_CS"/>
</dbReference>
<feature type="transmembrane region" description="Helical" evidence="6">
    <location>
        <begin position="342"/>
        <end position="362"/>
    </location>
</feature>
<dbReference type="EMBL" id="JAWDGP010001090">
    <property type="protein sequence ID" value="KAK3794838.1"/>
    <property type="molecule type" value="Genomic_DNA"/>
</dbReference>
<feature type="transmembrane region" description="Helical" evidence="6">
    <location>
        <begin position="374"/>
        <end position="393"/>
    </location>
</feature>
<feature type="region of interest" description="Disordered" evidence="5">
    <location>
        <begin position="462"/>
        <end position="711"/>
    </location>
</feature>
<evidence type="ECO:0000256" key="1">
    <source>
        <dbReference type="ARBA" id="ARBA00004141"/>
    </source>
</evidence>
<feature type="transmembrane region" description="Helical" evidence="6">
    <location>
        <begin position="198"/>
        <end position="217"/>
    </location>
</feature>
<feature type="compositionally biased region" description="Basic and acidic residues" evidence="5">
    <location>
        <begin position="1108"/>
        <end position="1127"/>
    </location>
</feature>